<proteinExistence type="predicted"/>
<dbReference type="AlphaFoldDB" id="A0A6L8UUX6"/>
<accession>A0A6L8UUX6</accession>
<protein>
    <submittedName>
        <fullName evidence="1">Uncharacterized protein</fullName>
    </submittedName>
</protein>
<dbReference type="Proteomes" id="UP000481087">
    <property type="component" value="Unassembled WGS sequence"/>
</dbReference>
<keyword evidence="2" id="KW-1185">Reference proteome</keyword>
<gene>
    <name evidence="1" type="ORF">GQF01_05810</name>
</gene>
<evidence type="ECO:0000313" key="2">
    <source>
        <dbReference type="Proteomes" id="UP000481087"/>
    </source>
</evidence>
<name>A0A6L8UUX6_9BACL</name>
<dbReference type="RefSeq" id="WP_161405894.1">
    <property type="nucleotide sequence ID" value="NZ_WTUZ01000010.1"/>
</dbReference>
<dbReference type="EMBL" id="WTUZ01000010">
    <property type="protein sequence ID" value="MZQ81647.1"/>
    <property type="molecule type" value="Genomic_DNA"/>
</dbReference>
<sequence>MQDPTIFERLRDKYADEDRAKLVMLQLRTLLEQKKKKKWYQKLKLPTKTQPTSWKE</sequence>
<organism evidence="1 2">
    <name type="scientific">Paenibacillus silvestris</name>
    <dbReference type="NCBI Taxonomy" id="2606219"/>
    <lineage>
        <taxon>Bacteria</taxon>
        <taxon>Bacillati</taxon>
        <taxon>Bacillota</taxon>
        <taxon>Bacilli</taxon>
        <taxon>Bacillales</taxon>
        <taxon>Paenibacillaceae</taxon>
        <taxon>Paenibacillus</taxon>
    </lineage>
</organism>
<reference evidence="1 2" key="1">
    <citation type="submission" date="2019-12" db="EMBL/GenBank/DDBJ databases">
        <title>Paenibacillus sp. nov. sp. isolated from soil.</title>
        <authorList>
            <person name="Kim J."/>
            <person name="Jeong S.E."/>
            <person name="Jung H.S."/>
            <person name="Jeon C.O."/>
        </authorList>
    </citation>
    <scope>NUCLEOTIDE SEQUENCE [LARGE SCALE GENOMIC DNA]</scope>
    <source>
        <strain evidence="1 2">5J-6</strain>
    </source>
</reference>
<comment type="caution">
    <text evidence="1">The sequence shown here is derived from an EMBL/GenBank/DDBJ whole genome shotgun (WGS) entry which is preliminary data.</text>
</comment>
<evidence type="ECO:0000313" key="1">
    <source>
        <dbReference type="EMBL" id="MZQ81647.1"/>
    </source>
</evidence>